<gene>
    <name evidence="2" type="ORF">FGO68_gene2344</name>
</gene>
<protein>
    <recommendedName>
        <fullName evidence="4">Secreted protein</fullName>
    </recommendedName>
</protein>
<evidence type="ECO:0000313" key="2">
    <source>
        <dbReference type="EMBL" id="TNV79936.1"/>
    </source>
</evidence>
<name>A0A8J8NQY5_HALGN</name>
<proteinExistence type="predicted"/>
<organism evidence="2 3">
    <name type="scientific">Halteria grandinella</name>
    <dbReference type="NCBI Taxonomy" id="5974"/>
    <lineage>
        <taxon>Eukaryota</taxon>
        <taxon>Sar</taxon>
        <taxon>Alveolata</taxon>
        <taxon>Ciliophora</taxon>
        <taxon>Intramacronucleata</taxon>
        <taxon>Spirotrichea</taxon>
        <taxon>Stichotrichia</taxon>
        <taxon>Sporadotrichida</taxon>
        <taxon>Halteriidae</taxon>
        <taxon>Halteria</taxon>
    </lineage>
</organism>
<dbReference type="AlphaFoldDB" id="A0A8J8NQY5"/>
<comment type="caution">
    <text evidence="2">The sequence shown here is derived from an EMBL/GenBank/DDBJ whole genome shotgun (WGS) entry which is preliminary data.</text>
</comment>
<evidence type="ECO:0000256" key="1">
    <source>
        <dbReference type="SAM" id="SignalP"/>
    </source>
</evidence>
<keyword evidence="3" id="KW-1185">Reference proteome</keyword>
<sequence length="110" mass="12424">MKEFYVLLILLFRGGKNWCERDEACWESLRFSQGFIEGRASGRVDSRGGFERTEISSTFSSDADERGQSGMRFFTKSKALTFFSHSSMSSAVILAQTPLLRVLKKSLTAH</sequence>
<accession>A0A8J8NQY5</accession>
<feature type="signal peptide" evidence="1">
    <location>
        <begin position="1"/>
        <end position="19"/>
    </location>
</feature>
<reference evidence="2" key="1">
    <citation type="submission" date="2019-06" db="EMBL/GenBank/DDBJ databases">
        <authorList>
            <person name="Zheng W."/>
        </authorList>
    </citation>
    <scope>NUCLEOTIDE SEQUENCE</scope>
    <source>
        <strain evidence="2">QDHG01</strain>
    </source>
</reference>
<dbReference type="Proteomes" id="UP000785679">
    <property type="component" value="Unassembled WGS sequence"/>
</dbReference>
<dbReference type="EMBL" id="RRYP01008210">
    <property type="protein sequence ID" value="TNV79936.1"/>
    <property type="molecule type" value="Genomic_DNA"/>
</dbReference>
<evidence type="ECO:0008006" key="4">
    <source>
        <dbReference type="Google" id="ProtNLM"/>
    </source>
</evidence>
<evidence type="ECO:0000313" key="3">
    <source>
        <dbReference type="Proteomes" id="UP000785679"/>
    </source>
</evidence>
<keyword evidence="1" id="KW-0732">Signal</keyword>
<feature type="chain" id="PRO_5035314213" description="Secreted protein" evidence="1">
    <location>
        <begin position="20"/>
        <end position="110"/>
    </location>
</feature>